<dbReference type="RefSeq" id="WP_408335636.1">
    <property type="nucleotide sequence ID" value="NZ_JAQQFH010000059.1"/>
</dbReference>
<gene>
    <name evidence="1" type="ORF">PQR66_37915</name>
</gene>
<comment type="caution">
    <text evidence="1">The sequence shown here is derived from an EMBL/GenBank/DDBJ whole genome shotgun (WGS) entry which is preliminary data.</text>
</comment>
<dbReference type="Proteomes" id="UP001629249">
    <property type="component" value="Unassembled WGS sequence"/>
</dbReference>
<dbReference type="InterPro" id="IPR019504">
    <property type="entry name" value="Peptidase_U49_Lit_pept"/>
</dbReference>
<organism evidence="1 2">
    <name type="scientific">Paraburkholderia agricolaris</name>
    <dbReference type="NCBI Taxonomy" id="2152888"/>
    <lineage>
        <taxon>Bacteria</taxon>
        <taxon>Pseudomonadati</taxon>
        <taxon>Pseudomonadota</taxon>
        <taxon>Betaproteobacteria</taxon>
        <taxon>Burkholderiales</taxon>
        <taxon>Burkholderiaceae</taxon>
        <taxon>Paraburkholderia</taxon>
    </lineage>
</organism>
<accession>A0ABW9A360</accession>
<keyword evidence="2" id="KW-1185">Reference proteome</keyword>
<sequence>MAAIRKQAKRASLGSHRRSATTARLIEEGPVQNNMPVLELQRYIAECAARISPTNAAKLGEFNSEKGVAIEFTDDKKFSIRVNLATNTIKLPVGALNYLWCASHLFIALYQAYVAAQAEGKPSLDTGGDVATSAAVDLFNWASVDLIVGNLEWPANGPRPSLAHQQGDLIHLTNEIFLAALAWILHHERAHIELEHPGGSQGAESIRQERDADRSASEWVMAGCANEVERQKRAFGIATGLLAMTLLDSPKLQIPEVKSHPPDIERLLDNLDVAQLGHENIVYSYSFVVLQFCIGQYDLKQAESNGVAEESVPTLEGMFRELAVRYHTRHRGEDPKRNR</sequence>
<protein>
    <submittedName>
        <fullName evidence="1">Phage exclusion protein Lit family protein</fullName>
    </submittedName>
</protein>
<dbReference type="Pfam" id="PF10463">
    <property type="entry name" value="Peptidase_U49"/>
    <property type="match status" value="1"/>
</dbReference>
<reference evidence="1 2" key="1">
    <citation type="journal article" date="2024" name="Chem. Sci.">
        <title>Discovery of megapolipeptins by genome mining of a Burkholderiales bacteria collection.</title>
        <authorList>
            <person name="Paulo B.S."/>
            <person name="Recchia M.J.J."/>
            <person name="Lee S."/>
            <person name="Fergusson C.H."/>
            <person name="Romanowski S.B."/>
            <person name="Hernandez A."/>
            <person name="Krull N."/>
            <person name="Liu D.Y."/>
            <person name="Cavanagh H."/>
            <person name="Bos A."/>
            <person name="Gray C.A."/>
            <person name="Murphy B.T."/>
            <person name="Linington R.G."/>
            <person name="Eustaquio A.S."/>
        </authorList>
    </citation>
    <scope>NUCLEOTIDE SEQUENCE [LARGE SCALE GENOMIC DNA]</scope>
    <source>
        <strain evidence="1 2">RL16-012-BIC-B</strain>
    </source>
</reference>
<evidence type="ECO:0000313" key="2">
    <source>
        <dbReference type="Proteomes" id="UP001629249"/>
    </source>
</evidence>
<name>A0ABW9A360_9BURK</name>
<proteinExistence type="predicted"/>
<dbReference type="EMBL" id="JAQQFN010000050">
    <property type="protein sequence ID" value="MFL9888854.1"/>
    <property type="molecule type" value="Genomic_DNA"/>
</dbReference>
<evidence type="ECO:0000313" key="1">
    <source>
        <dbReference type="EMBL" id="MFL9888854.1"/>
    </source>
</evidence>